<dbReference type="AlphaFoldDB" id="A0A6A5UWA0"/>
<reference evidence="1" key="1">
    <citation type="journal article" date="2020" name="Stud. Mycol.">
        <title>101 Dothideomycetes genomes: a test case for predicting lifestyles and emergence of pathogens.</title>
        <authorList>
            <person name="Haridas S."/>
            <person name="Albert R."/>
            <person name="Binder M."/>
            <person name="Bloem J."/>
            <person name="Labutti K."/>
            <person name="Salamov A."/>
            <person name="Andreopoulos B."/>
            <person name="Baker S."/>
            <person name="Barry K."/>
            <person name="Bills G."/>
            <person name="Bluhm B."/>
            <person name="Cannon C."/>
            <person name="Castanera R."/>
            <person name="Culley D."/>
            <person name="Daum C."/>
            <person name="Ezra D."/>
            <person name="Gonzalez J."/>
            <person name="Henrissat B."/>
            <person name="Kuo A."/>
            <person name="Liang C."/>
            <person name="Lipzen A."/>
            <person name="Lutzoni F."/>
            <person name="Magnuson J."/>
            <person name="Mondo S."/>
            <person name="Nolan M."/>
            <person name="Ohm R."/>
            <person name="Pangilinan J."/>
            <person name="Park H.-J."/>
            <person name="Ramirez L."/>
            <person name="Alfaro M."/>
            <person name="Sun H."/>
            <person name="Tritt A."/>
            <person name="Yoshinaga Y."/>
            <person name="Zwiers L.-H."/>
            <person name="Turgeon B."/>
            <person name="Goodwin S."/>
            <person name="Spatafora J."/>
            <person name="Crous P."/>
            <person name="Grigoriev I."/>
        </authorList>
    </citation>
    <scope>NUCLEOTIDE SEQUENCE</scope>
    <source>
        <strain evidence="1">CBS 107.79</strain>
    </source>
</reference>
<keyword evidence="2" id="KW-1185">Reference proteome</keyword>
<gene>
    <name evidence="1" type="ORF">BU23DRAFT_582752</name>
</gene>
<organism evidence="1 2">
    <name type="scientific">Bimuria novae-zelandiae CBS 107.79</name>
    <dbReference type="NCBI Taxonomy" id="1447943"/>
    <lineage>
        <taxon>Eukaryota</taxon>
        <taxon>Fungi</taxon>
        <taxon>Dikarya</taxon>
        <taxon>Ascomycota</taxon>
        <taxon>Pezizomycotina</taxon>
        <taxon>Dothideomycetes</taxon>
        <taxon>Pleosporomycetidae</taxon>
        <taxon>Pleosporales</taxon>
        <taxon>Massarineae</taxon>
        <taxon>Didymosphaeriaceae</taxon>
        <taxon>Bimuria</taxon>
    </lineage>
</organism>
<accession>A0A6A5UWA0</accession>
<evidence type="ECO:0000313" key="2">
    <source>
        <dbReference type="Proteomes" id="UP000800036"/>
    </source>
</evidence>
<sequence length="172" mass="18905">MPTLDDVSYSLAKCIEAIRDYYNFLTKLYLDPSEIVQPPEGGWSTITSTALQGLGKSNEVITLLRNLPYIRTTDGEAEFEDLKVASQGVSYAEDIPAHVVGLSTGEDGHGTFLLDTDLGVAVADFFEVLKGQFRKLKFVPVSEKKVMDVYAGHDEGTEEALQEIQGIYRAHG</sequence>
<dbReference type="EMBL" id="ML976711">
    <property type="protein sequence ID" value="KAF1969271.1"/>
    <property type="molecule type" value="Genomic_DNA"/>
</dbReference>
<name>A0A6A5UWA0_9PLEO</name>
<proteinExistence type="predicted"/>
<protein>
    <submittedName>
        <fullName evidence="1">Uncharacterized protein</fullName>
    </submittedName>
</protein>
<evidence type="ECO:0000313" key="1">
    <source>
        <dbReference type="EMBL" id="KAF1969271.1"/>
    </source>
</evidence>
<dbReference type="OrthoDB" id="5343383at2759"/>
<dbReference type="Proteomes" id="UP000800036">
    <property type="component" value="Unassembled WGS sequence"/>
</dbReference>